<evidence type="ECO:0000313" key="12">
    <source>
        <dbReference type="EMBL" id="KAG7367163.1"/>
    </source>
</evidence>
<name>A0A9K3LRH7_9STRA</name>
<proteinExistence type="inferred from homology"/>
<dbReference type="PANTHER" id="PTHR11540:SF16">
    <property type="entry name" value="MALATE DEHYDROGENASE, MITOCHONDRIAL"/>
    <property type="match status" value="1"/>
</dbReference>
<evidence type="ECO:0000313" key="13">
    <source>
        <dbReference type="Proteomes" id="UP000693970"/>
    </source>
</evidence>
<dbReference type="OrthoDB" id="4069699at2759"/>
<reference evidence="12" key="1">
    <citation type="journal article" date="2021" name="Sci. Rep.">
        <title>Diploid genomic architecture of Nitzschia inconspicua, an elite biomass production diatom.</title>
        <authorList>
            <person name="Oliver A."/>
            <person name="Podell S."/>
            <person name="Pinowska A."/>
            <person name="Traller J.C."/>
            <person name="Smith S.R."/>
            <person name="McClure R."/>
            <person name="Beliaev A."/>
            <person name="Bohutskyi P."/>
            <person name="Hill E.A."/>
            <person name="Rabines A."/>
            <person name="Zheng H."/>
            <person name="Allen L.Z."/>
            <person name="Kuo A."/>
            <person name="Grigoriev I.V."/>
            <person name="Allen A.E."/>
            <person name="Hazlebeck D."/>
            <person name="Allen E.E."/>
        </authorList>
    </citation>
    <scope>NUCLEOTIDE SEQUENCE</scope>
    <source>
        <strain evidence="12">Hildebrandi</strain>
    </source>
</reference>
<dbReference type="Pfam" id="PF02866">
    <property type="entry name" value="Ldh_1_C"/>
    <property type="match status" value="1"/>
</dbReference>
<dbReference type="InterPro" id="IPR001236">
    <property type="entry name" value="Lactate/malate_DH_N"/>
</dbReference>
<comment type="caution">
    <text evidence="12">The sequence shown here is derived from an EMBL/GenBank/DDBJ whole genome shotgun (WGS) entry which is preliminary data.</text>
</comment>
<dbReference type="FunFam" id="3.40.50.720:FF:000013">
    <property type="entry name" value="Malate dehydrogenase"/>
    <property type="match status" value="1"/>
</dbReference>
<dbReference type="EMBL" id="JAGRRH010000007">
    <property type="protein sequence ID" value="KAG7367163.1"/>
    <property type="molecule type" value="Genomic_DNA"/>
</dbReference>
<dbReference type="EC" id="1.1.1.37" evidence="3 9"/>
<comment type="subunit">
    <text evidence="2">Homodimer.</text>
</comment>
<dbReference type="PANTHER" id="PTHR11540">
    <property type="entry name" value="MALATE AND LACTATE DEHYDROGENASE"/>
    <property type="match status" value="1"/>
</dbReference>
<keyword evidence="4 9" id="KW-0816">Tricarboxylic acid cycle</keyword>
<dbReference type="InterPro" id="IPR001557">
    <property type="entry name" value="L-lactate/malate_DH"/>
</dbReference>
<accession>A0A9K3LRH7</accession>
<feature type="domain" description="Lactate/malate dehydrogenase N-terminal" evidence="10">
    <location>
        <begin position="29"/>
        <end position="180"/>
    </location>
</feature>
<evidence type="ECO:0000256" key="2">
    <source>
        <dbReference type="ARBA" id="ARBA00011738"/>
    </source>
</evidence>
<protein>
    <recommendedName>
        <fullName evidence="3 9">Malate dehydrogenase</fullName>
        <ecNumber evidence="3 9">1.1.1.37</ecNumber>
    </recommendedName>
</protein>
<evidence type="ECO:0000256" key="8">
    <source>
        <dbReference type="RuleBase" id="RU003369"/>
    </source>
</evidence>
<gene>
    <name evidence="12" type="ORF">IV203_029833</name>
</gene>
<dbReference type="InterPro" id="IPR001252">
    <property type="entry name" value="Malate_DH_AS"/>
</dbReference>
<reference evidence="12" key="2">
    <citation type="submission" date="2021-04" db="EMBL/GenBank/DDBJ databases">
        <authorList>
            <person name="Podell S."/>
        </authorList>
    </citation>
    <scope>NUCLEOTIDE SEQUENCE</scope>
    <source>
        <strain evidence="12">Hildebrandi</strain>
    </source>
</reference>
<dbReference type="InterPro" id="IPR022383">
    <property type="entry name" value="Lactate/malate_DH_C"/>
</dbReference>
<organism evidence="12 13">
    <name type="scientific">Nitzschia inconspicua</name>
    <dbReference type="NCBI Taxonomy" id="303405"/>
    <lineage>
        <taxon>Eukaryota</taxon>
        <taxon>Sar</taxon>
        <taxon>Stramenopiles</taxon>
        <taxon>Ochrophyta</taxon>
        <taxon>Bacillariophyta</taxon>
        <taxon>Bacillariophyceae</taxon>
        <taxon>Bacillariophycidae</taxon>
        <taxon>Bacillariales</taxon>
        <taxon>Bacillariaceae</taxon>
        <taxon>Nitzschia</taxon>
    </lineage>
</organism>
<evidence type="ECO:0000256" key="6">
    <source>
        <dbReference type="ARBA" id="ARBA00023027"/>
    </source>
</evidence>
<sequence length="347" mass="36051">MFSLASRRLVNAATNKSRFFSSTAAMGKKVAVLGAAGGIGQPLSLLLKLSPNVSELSCYDIVGTPGVAADLSHIPTASSVTGNLPAAGSWPPSHNTGIEAALTGASVVVIPAGVPRKPGMTRDDLFNTNAGIVKGLVEACADFCPDAVLAIISNPVNSTVPIAAEVLKKKGVYSPKKLCGVTTLDVCRANTFVAASMGKDPKDVNVTVIGGHAGITILPLFSQVPGFSPSDEDREALTVRTQFGGDEVVKAKAGAGSATLSMAYAGYLFTEEVLRAMNGADDVVQCAFVESSLTDAPFFSSPCKFGPDGVTEVMGFGEISAYEQKWMDQMLPDLKKQIQKGIDFANQ</sequence>
<keyword evidence="5 8" id="KW-0560">Oxidoreductase</keyword>
<dbReference type="InterPro" id="IPR010097">
    <property type="entry name" value="Malate_DH_type1"/>
</dbReference>
<keyword evidence="6 9" id="KW-0520">NAD</keyword>
<evidence type="ECO:0000256" key="7">
    <source>
        <dbReference type="ARBA" id="ARBA00048313"/>
    </source>
</evidence>
<keyword evidence="13" id="KW-1185">Reference proteome</keyword>
<evidence type="ECO:0000256" key="3">
    <source>
        <dbReference type="ARBA" id="ARBA00012995"/>
    </source>
</evidence>
<evidence type="ECO:0000256" key="5">
    <source>
        <dbReference type="ARBA" id="ARBA00023002"/>
    </source>
</evidence>
<evidence type="ECO:0000256" key="9">
    <source>
        <dbReference type="RuleBase" id="RU003405"/>
    </source>
</evidence>
<evidence type="ECO:0000259" key="11">
    <source>
        <dbReference type="Pfam" id="PF02866"/>
    </source>
</evidence>
<dbReference type="PIRSF" id="PIRSF000102">
    <property type="entry name" value="Lac_mal_DH"/>
    <property type="match status" value="1"/>
</dbReference>
<dbReference type="NCBIfam" id="TIGR01772">
    <property type="entry name" value="MDH_euk_gproteo"/>
    <property type="match status" value="1"/>
</dbReference>
<feature type="domain" description="Lactate/malate dehydrogenase C-terminal" evidence="11">
    <location>
        <begin position="182"/>
        <end position="344"/>
    </location>
</feature>
<dbReference type="CDD" id="cd01337">
    <property type="entry name" value="MDH_glyoxysomal_mitochondrial"/>
    <property type="match status" value="1"/>
</dbReference>
<dbReference type="Pfam" id="PF00056">
    <property type="entry name" value="Ldh_1_N"/>
    <property type="match status" value="1"/>
</dbReference>
<dbReference type="FunFam" id="3.90.110.10:FF:000001">
    <property type="entry name" value="Malate dehydrogenase"/>
    <property type="match status" value="1"/>
</dbReference>
<dbReference type="GO" id="GO:0006099">
    <property type="term" value="P:tricarboxylic acid cycle"/>
    <property type="evidence" value="ECO:0007669"/>
    <property type="project" value="UniProtKB-KW"/>
</dbReference>
<dbReference type="GO" id="GO:0005737">
    <property type="term" value="C:cytoplasm"/>
    <property type="evidence" value="ECO:0007669"/>
    <property type="project" value="TreeGrafter"/>
</dbReference>
<comment type="similarity">
    <text evidence="1">Belongs to the LDH/MDH superfamily. MDH type 1 family.</text>
</comment>
<evidence type="ECO:0000259" key="10">
    <source>
        <dbReference type="Pfam" id="PF00056"/>
    </source>
</evidence>
<dbReference type="PROSITE" id="PS00068">
    <property type="entry name" value="MDH"/>
    <property type="match status" value="1"/>
</dbReference>
<dbReference type="GO" id="GO:0006108">
    <property type="term" value="P:malate metabolic process"/>
    <property type="evidence" value="ECO:0007669"/>
    <property type="project" value="InterPro"/>
</dbReference>
<evidence type="ECO:0000256" key="4">
    <source>
        <dbReference type="ARBA" id="ARBA00022532"/>
    </source>
</evidence>
<dbReference type="GO" id="GO:0030060">
    <property type="term" value="F:L-malate dehydrogenase (NAD+) activity"/>
    <property type="evidence" value="ECO:0007669"/>
    <property type="project" value="UniProtKB-EC"/>
</dbReference>
<comment type="catalytic activity">
    <reaction evidence="7 9">
        <text>(S)-malate + NAD(+) = oxaloacetate + NADH + H(+)</text>
        <dbReference type="Rhea" id="RHEA:21432"/>
        <dbReference type="ChEBI" id="CHEBI:15378"/>
        <dbReference type="ChEBI" id="CHEBI:15589"/>
        <dbReference type="ChEBI" id="CHEBI:16452"/>
        <dbReference type="ChEBI" id="CHEBI:57540"/>
        <dbReference type="ChEBI" id="CHEBI:57945"/>
        <dbReference type="EC" id="1.1.1.37"/>
    </reaction>
</comment>
<dbReference type="AlphaFoldDB" id="A0A9K3LRH7"/>
<evidence type="ECO:0000256" key="1">
    <source>
        <dbReference type="ARBA" id="ARBA00008824"/>
    </source>
</evidence>
<dbReference type="Proteomes" id="UP000693970">
    <property type="component" value="Unassembled WGS sequence"/>
</dbReference>